<dbReference type="EMBL" id="JANEYG010000005">
    <property type="protein sequence ID" value="KAJ8923394.1"/>
    <property type="molecule type" value="Genomic_DNA"/>
</dbReference>
<evidence type="ECO:0000259" key="7">
    <source>
        <dbReference type="Pfam" id="PF00135"/>
    </source>
</evidence>
<dbReference type="SUPFAM" id="SSF53474">
    <property type="entry name" value="alpha/beta-Hydrolases"/>
    <property type="match status" value="1"/>
</dbReference>
<proteinExistence type="inferred from homology"/>
<evidence type="ECO:0000256" key="1">
    <source>
        <dbReference type="ARBA" id="ARBA00005964"/>
    </source>
</evidence>
<keyword evidence="9" id="KW-1185">Reference proteome</keyword>
<keyword evidence="5" id="KW-0325">Glycoprotein</keyword>
<evidence type="ECO:0000256" key="3">
    <source>
        <dbReference type="ARBA" id="ARBA00022801"/>
    </source>
</evidence>
<protein>
    <recommendedName>
        <fullName evidence="6">Carboxylic ester hydrolase</fullName>
        <ecNumber evidence="6">3.1.1.-</ecNumber>
    </recommendedName>
</protein>
<dbReference type="GO" id="GO:0052689">
    <property type="term" value="F:carboxylic ester hydrolase activity"/>
    <property type="evidence" value="ECO:0007669"/>
    <property type="project" value="UniProtKB-KW"/>
</dbReference>
<evidence type="ECO:0000256" key="5">
    <source>
        <dbReference type="ARBA" id="ARBA00023180"/>
    </source>
</evidence>
<dbReference type="PANTHER" id="PTHR11559">
    <property type="entry name" value="CARBOXYLESTERASE"/>
    <property type="match status" value="1"/>
</dbReference>
<evidence type="ECO:0000313" key="8">
    <source>
        <dbReference type="EMBL" id="KAJ8923394.1"/>
    </source>
</evidence>
<feature type="signal peptide" evidence="6">
    <location>
        <begin position="1"/>
        <end position="21"/>
    </location>
</feature>
<dbReference type="EC" id="3.1.1.-" evidence="6"/>
<comment type="similarity">
    <text evidence="1 6">Belongs to the type-B carboxylesterase/lipase family.</text>
</comment>
<feature type="chain" id="PRO_5043110220" description="Carboxylic ester hydrolase" evidence="6">
    <location>
        <begin position="22"/>
        <end position="564"/>
    </location>
</feature>
<dbReference type="Gene3D" id="3.40.50.1820">
    <property type="entry name" value="alpha/beta hydrolase"/>
    <property type="match status" value="1"/>
</dbReference>
<evidence type="ECO:0000256" key="2">
    <source>
        <dbReference type="ARBA" id="ARBA00022487"/>
    </source>
</evidence>
<accession>A0AAV8W9Y9</accession>
<dbReference type="AlphaFoldDB" id="A0AAV8W9Y9"/>
<comment type="caution">
    <text evidence="8">The sequence shown here is derived from an EMBL/GenBank/DDBJ whole genome shotgun (WGS) entry which is preliminary data.</text>
</comment>
<sequence length="564" mass="63568">MKCALLFLFIFNILNLYVARADDDDPTLVTLPEGQIRGRALQLVDNSTYYAFQEIPYAAPPVGELRFKEPVAPEKWEDVLNTTGNTKICYQSGDLYEVYEGLTETEDCLYLNVYTTLKPGDDTETPLPVLVWIHGGGFATQSGASQLFNPELFVHHKVIIVTINYRLGALGFLTTEDGVIPGNLGLKDQHFALQWVKKNINLFGGDPEKITIAGESAGGVSVGLQLISSRNKDLFRGAIIQSATALCVFSHQDNARFYAFELGKSLDPDFDSDDSEELLKLLQNASASDINNNTLTPASGKETDIVEGEGLIWAPVIEKKDLEGALLTGPFHEDVRDGNINQVPVILGFNSEEETFFWRNDDSLPAKYAKYLDSDLSNLIRNKFNMTKENKLTAGKRLREIYTDGSFEDDLGAVVKFFSDEQFTTPMTRHAKLQSYHTDVYLYQFSHKGKLGGQANVEVAGVRGVGHAEDIPYFWGQNSEEPNDEDDEMTRHRLLTLWTNFVKYLNPTPEEDEFLFNVTWEKVAPNKLVYLNLNTTFEIQENPKKYLEWEKIIDIYAIPPLINY</sequence>
<dbReference type="InterPro" id="IPR050309">
    <property type="entry name" value="Type-B_Carboxylest/Lipase"/>
</dbReference>
<keyword evidence="4" id="KW-1015">Disulfide bond</keyword>
<organism evidence="8 9">
    <name type="scientific">Exocentrus adspersus</name>
    <dbReference type="NCBI Taxonomy" id="1586481"/>
    <lineage>
        <taxon>Eukaryota</taxon>
        <taxon>Metazoa</taxon>
        <taxon>Ecdysozoa</taxon>
        <taxon>Arthropoda</taxon>
        <taxon>Hexapoda</taxon>
        <taxon>Insecta</taxon>
        <taxon>Pterygota</taxon>
        <taxon>Neoptera</taxon>
        <taxon>Endopterygota</taxon>
        <taxon>Coleoptera</taxon>
        <taxon>Polyphaga</taxon>
        <taxon>Cucujiformia</taxon>
        <taxon>Chrysomeloidea</taxon>
        <taxon>Cerambycidae</taxon>
        <taxon>Lamiinae</taxon>
        <taxon>Acanthocinini</taxon>
        <taxon>Exocentrus</taxon>
    </lineage>
</organism>
<dbReference type="InterPro" id="IPR002018">
    <property type="entry name" value="CarbesteraseB"/>
</dbReference>
<gene>
    <name evidence="8" type="ORF">NQ315_001952</name>
</gene>
<dbReference type="PROSITE" id="PS00122">
    <property type="entry name" value="CARBOXYLESTERASE_B_1"/>
    <property type="match status" value="1"/>
</dbReference>
<evidence type="ECO:0000256" key="6">
    <source>
        <dbReference type="RuleBase" id="RU361235"/>
    </source>
</evidence>
<keyword evidence="6" id="KW-0732">Signal</keyword>
<feature type="domain" description="Carboxylesterase type B" evidence="7">
    <location>
        <begin position="27"/>
        <end position="544"/>
    </location>
</feature>
<name>A0AAV8W9Y9_9CUCU</name>
<dbReference type="Pfam" id="PF00135">
    <property type="entry name" value="COesterase"/>
    <property type="match status" value="1"/>
</dbReference>
<evidence type="ECO:0000256" key="4">
    <source>
        <dbReference type="ARBA" id="ARBA00023157"/>
    </source>
</evidence>
<keyword evidence="2" id="KW-0719">Serine esterase</keyword>
<dbReference type="InterPro" id="IPR029058">
    <property type="entry name" value="AB_hydrolase_fold"/>
</dbReference>
<keyword evidence="3 6" id="KW-0378">Hydrolase</keyword>
<dbReference type="InterPro" id="IPR019826">
    <property type="entry name" value="Carboxylesterase_B_AS"/>
</dbReference>
<dbReference type="Proteomes" id="UP001159042">
    <property type="component" value="Unassembled WGS sequence"/>
</dbReference>
<reference evidence="8 9" key="1">
    <citation type="journal article" date="2023" name="Insect Mol. Biol.">
        <title>Genome sequencing provides insights into the evolution of gene families encoding plant cell wall-degrading enzymes in longhorned beetles.</title>
        <authorList>
            <person name="Shin N.R."/>
            <person name="Okamura Y."/>
            <person name="Kirsch R."/>
            <person name="Pauchet Y."/>
        </authorList>
    </citation>
    <scope>NUCLEOTIDE SEQUENCE [LARGE SCALE GENOMIC DNA]</scope>
    <source>
        <strain evidence="8">EAD_L_NR</strain>
    </source>
</reference>
<evidence type="ECO:0000313" key="9">
    <source>
        <dbReference type="Proteomes" id="UP001159042"/>
    </source>
</evidence>